<evidence type="ECO:0000256" key="1">
    <source>
        <dbReference type="SAM" id="SignalP"/>
    </source>
</evidence>
<sequence>MKRAVTLRVTNSSAMHKVLLIVTCLLFVAKETEHIPVCCIPTRRMFTYSMKQFVDTSERLWTVKTTKPGNISCQYDQRRLISDNFIIYNTTFFHGRQRYSIRLRGDFDPREPKRMLVSTLDMVPFSVETLLYQAHNYSCGVVKMEILTGDRVTQYDLRVKNSSIGFRLHSRCNRQFRRAAGHGRYIYSSECQRLIKLQK</sequence>
<name>A0A131Z5I1_RHIAP</name>
<feature type="chain" id="PRO_5007286849" evidence="1">
    <location>
        <begin position="35"/>
        <end position="199"/>
    </location>
</feature>
<reference evidence="2" key="1">
    <citation type="journal article" date="2016" name="Ticks Tick Borne Dis.">
        <title>De novo assembly and annotation of the salivary gland transcriptome of Rhipicephalus appendiculatus male and female ticks during blood feeding.</title>
        <authorList>
            <person name="de Castro M.H."/>
            <person name="de Klerk D."/>
            <person name="Pienaar R."/>
            <person name="Latif A.A."/>
            <person name="Rees D.J."/>
            <person name="Mans B.J."/>
        </authorList>
    </citation>
    <scope>NUCLEOTIDE SEQUENCE</scope>
    <source>
        <tissue evidence="2">Salivary glands</tissue>
    </source>
</reference>
<proteinExistence type="predicted"/>
<organism evidence="2">
    <name type="scientific">Rhipicephalus appendiculatus</name>
    <name type="common">Brown ear tick</name>
    <dbReference type="NCBI Taxonomy" id="34631"/>
    <lineage>
        <taxon>Eukaryota</taxon>
        <taxon>Metazoa</taxon>
        <taxon>Ecdysozoa</taxon>
        <taxon>Arthropoda</taxon>
        <taxon>Chelicerata</taxon>
        <taxon>Arachnida</taxon>
        <taxon>Acari</taxon>
        <taxon>Parasitiformes</taxon>
        <taxon>Ixodida</taxon>
        <taxon>Ixodoidea</taxon>
        <taxon>Ixodidae</taxon>
        <taxon>Rhipicephalinae</taxon>
        <taxon>Rhipicephalus</taxon>
        <taxon>Rhipicephalus</taxon>
    </lineage>
</organism>
<keyword evidence="1" id="KW-0732">Signal</keyword>
<protein>
    <submittedName>
        <fullName evidence="2">Lipocalin</fullName>
    </submittedName>
</protein>
<dbReference type="AlphaFoldDB" id="A0A131Z5I1"/>
<accession>A0A131Z5I1</accession>
<evidence type="ECO:0000313" key="2">
    <source>
        <dbReference type="EMBL" id="JAP86663.1"/>
    </source>
</evidence>
<feature type="signal peptide" evidence="1">
    <location>
        <begin position="1"/>
        <end position="34"/>
    </location>
</feature>
<dbReference type="EMBL" id="GEDV01001894">
    <property type="protein sequence ID" value="JAP86663.1"/>
    <property type="molecule type" value="Transcribed_RNA"/>
</dbReference>